<reference evidence="1" key="1">
    <citation type="journal article" date="2021" name="New Phytol.">
        <title>Evolutionary innovations through gain and loss of genes in the ectomycorrhizal Boletales.</title>
        <authorList>
            <person name="Wu G."/>
            <person name="Miyauchi S."/>
            <person name="Morin E."/>
            <person name="Kuo A."/>
            <person name="Drula E."/>
            <person name="Varga T."/>
            <person name="Kohler A."/>
            <person name="Feng B."/>
            <person name="Cao Y."/>
            <person name="Lipzen A."/>
            <person name="Daum C."/>
            <person name="Hundley H."/>
            <person name="Pangilinan J."/>
            <person name="Johnson J."/>
            <person name="Barry K."/>
            <person name="LaButti K."/>
            <person name="Ng V."/>
            <person name="Ahrendt S."/>
            <person name="Min B."/>
            <person name="Choi I.G."/>
            <person name="Park H."/>
            <person name="Plett J.M."/>
            <person name="Magnuson J."/>
            <person name="Spatafora J.W."/>
            <person name="Nagy L.G."/>
            <person name="Henrissat B."/>
            <person name="Grigoriev I.V."/>
            <person name="Yang Z.L."/>
            <person name="Xu J."/>
            <person name="Martin F.M."/>
        </authorList>
    </citation>
    <scope>NUCLEOTIDE SEQUENCE</scope>
    <source>
        <strain evidence="1">ATCC 28755</strain>
    </source>
</reference>
<accession>A0ACB7ZR11</accession>
<evidence type="ECO:0000313" key="1">
    <source>
        <dbReference type="EMBL" id="KAH7903282.1"/>
    </source>
</evidence>
<name>A0ACB7ZR11_9AGAM</name>
<comment type="caution">
    <text evidence="1">The sequence shown here is derived from an EMBL/GenBank/DDBJ whole genome shotgun (WGS) entry which is preliminary data.</text>
</comment>
<keyword evidence="2" id="KW-1185">Reference proteome</keyword>
<dbReference type="EMBL" id="MU269078">
    <property type="protein sequence ID" value="KAH7903282.1"/>
    <property type="molecule type" value="Genomic_DNA"/>
</dbReference>
<dbReference type="Proteomes" id="UP000790377">
    <property type="component" value="Unassembled WGS sequence"/>
</dbReference>
<organism evidence="1 2">
    <name type="scientific">Hygrophoropsis aurantiaca</name>
    <dbReference type="NCBI Taxonomy" id="72124"/>
    <lineage>
        <taxon>Eukaryota</taxon>
        <taxon>Fungi</taxon>
        <taxon>Dikarya</taxon>
        <taxon>Basidiomycota</taxon>
        <taxon>Agaricomycotina</taxon>
        <taxon>Agaricomycetes</taxon>
        <taxon>Agaricomycetidae</taxon>
        <taxon>Boletales</taxon>
        <taxon>Coniophorineae</taxon>
        <taxon>Hygrophoropsidaceae</taxon>
        <taxon>Hygrophoropsis</taxon>
    </lineage>
</organism>
<sequence length="284" mass="32253">MSQSLVQILSTSQATYYLTASAAAAVAYDHMLTFVDEMDLMWNRRWSLVTALYIVARYSGSLSMIAMAAWYMCISWTYEVRINMYLVVNWSSNIFVLAMQAILLIRVYALCNRSKIVWMFLSTFYVLQAIVVVVMGALIFNPSVMRKYVISVSSALGSVAQYADINPTAFYPPPQDSTILSVLFDAILLTFAMFAFVRHAMEARRLDGGWSVNSLVRILVADHMLYFIWYVQTSSTKVNLTCCSYLTWMSISLATNYIQHGVSSQKRGERLIGILHLLTRTLLF</sequence>
<evidence type="ECO:0000313" key="2">
    <source>
        <dbReference type="Proteomes" id="UP000790377"/>
    </source>
</evidence>
<protein>
    <submittedName>
        <fullName evidence="1">Uncharacterized protein</fullName>
    </submittedName>
</protein>
<gene>
    <name evidence="1" type="ORF">BJ138DRAFT_171565</name>
</gene>
<proteinExistence type="predicted"/>